<feature type="region of interest" description="Disordered" evidence="11">
    <location>
        <begin position="98"/>
        <end position="117"/>
    </location>
</feature>
<comment type="similarity">
    <text evidence="3">Belongs to the NSE2 family.</text>
</comment>
<name>A0A9P7ZBU9_9HELO</name>
<keyword evidence="8" id="KW-0862">Zinc</keyword>
<feature type="compositionally biased region" description="Polar residues" evidence="11">
    <location>
        <begin position="1"/>
        <end position="15"/>
    </location>
</feature>
<reference evidence="13" key="1">
    <citation type="journal article" date="2021" name="IMA Fungus">
        <title>Genomic characterization of three marine fungi, including Emericellopsis atlantica sp. nov. with signatures of a generalist lifestyle and marine biomass degradation.</title>
        <authorList>
            <person name="Hagestad O.C."/>
            <person name="Hou L."/>
            <person name="Andersen J.H."/>
            <person name="Hansen E.H."/>
            <person name="Altermark B."/>
            <person name="Li C."/>
            <person name="Kuhnert E."/>
            <person name="Cox R.J."/>
            <person name="Crous P.W."/>
            <person name="Spatafora J.W."/>
            <person name="Lail K."/>
            <person name="Amirebrahimi M."/>
            <person name="Lipzen A."/>
            <person name="Pangilinan J."/>
            <person name="Andreopoulos W."/>
            <person name="Hayes R.D."/>
            <person name="Ng V."/>
            <person name="Grigoriev I.V."/>
            <person name="Jackson S.A."/>
            <person name="Sutton T.D.S."/>
            <person name="Dobson A.D.W."/>
            <person name="Rama T."/>
        </authorList>
    </citation>
    <scope>NUCLEOTIDE SEQUENCE</scope>
    <source>
        <strain evidence="13">TRa3180A</strain>
    </source>
</reference>
<dbReference type="GO" id="GO:0008270">
    <property type="term" value="F:zinc ion binding"/>
    <property type="evidence" value="ECO:0007669"/>
    <property type="project" value="UniProtKB-KW"/>
</dbReference>
<comment type="pathway">
    <text evidence="2">Protein modification; protein sumoylation.</text>
</comment>
<protein>
    <submittedName>
        <fullName evidence="13">Zinc-finger of the MIZ type in Nse subunit-domain-containing protein</fullName>
    </submittedName>
</protein>
<sequence>MSRRLVQNGSRQGESSALAPASRRPQYDAESLNLPPYEAPSRPLTEKARRELIKLRDTDSDLRVYKKHLDYSLKTIPQAVAQLNDKANKRKMANEKWLADRTANSKQNDDKTEAEKEEELTTKLLVKQGKEMTESAEKVFRDIIDYRDELEMQGKIVDVVIEGISAVPPLALDAMEDAEEGEEEEREQEAEALPEVTGAVELLHKARKDYHESYQSKSMVQKYADNNSAYNTFKMLVHDSMYGDTVTMPKATAWFHGDTPDVFYGSSTQNRNAGEDDYMADENSGDEIVIAGSKNEYKCPLTFAVFVDPFTSKVCQHTFEKANIIDYINKNGKGTGNAKQVQCPQSGCGSMVSKDVLYDDELIRRKVKRMLEQEARDDEEDEGEEAVELERPSVRAMVTQTTRSLLKRECLSGEPSAGPLISTQMQPSELEKATQSSEMED</sequence>
<dbReference type="GO" id="GO:0030915">
    <property type="term" value="C:Smc5-Smc6 complex"/>
    <property type="evidence" value="ECO:0007669"/>
    <property type="project" value="InterPro"/>
</dbReference>
<evidence type="ECO:0000256" key="2">
    <source>
        <dbReference type="ARBA" id="ARBA00004718"/>
    </source>
</evidence>
<organism evidence="13 14">
    <name type="scientific">Calycina marina</name>
    <dbReference type="NCBI Taxonomy" id="1763456"/>
    <lineage>
        <taxon>Eukaryota</taxon>
        <taxon>Fungi</taxon>
        <taxon>Dikarya</taxon>
        <taxon>Ascomycota</taxon>
        <taxon>Pezizomycotina</taxon>
        <taxon>Leotiomycetes</taxon>
        <taxon>Helotiales</taxon>
        <taxon>Pezizellaceae</taxon>
        <taxon>Calycina</taxon>
    </lineage>
</organism>
<evidence type="ECO:0000313" key="13">
    <source>
        <dbReference type="EMBL" id="KAG9248630.1"/>
    </source>
</evidence>
<keyword evidence="14" id="KW-1185">Reference proteome</keyword>
<comment type="caution">
    <text evidence="13">The sequence shown here is derived from an EMBL/GenBank/DDBJ whole genome shotgun (WGS) entry which is preliminary data.</text>
</comment>
<dbReference type="InterPro" id="IPR013083">
    <property type="entry name" value="Znf_RING/FYVE/PHD"/>
</dbReference>
<evidence type="ECO:0000259" key="12">
    <source>
        <dbReference type="PROSITE" id="PS51044"/>
    </source>
</evidence>
<keyword evidence="5" id="KW-0479">Metal-binding</keyword>
<comment type="subcellular location">
    <subcellularLocation>
        <location evidence="1">Nucleus</location>
    </subcellularLocation>
</comment>
<feature type="region of interest" description="Disordered" evidence="11">
    <location>
        <begin position="372"/>
        <end position="441"/>
    </location>
</feature>
<feature type="compositionally biased region" description="Polar residues" evidence="11">
    <location>
        <begin position="421"/>
        <end position="441"/>
    </location>
</feature>
<evidence type="ECO:0000256" key="11">
    <source>
        <dbReference type="SAM" id="MobiDB-lite"/>
    </source>
</evidence>
<dbReference type="SUPFAM" id="SSF57850">
    <property type="entry name" value="RING/U-box"/>
    <property type="match status" value="1"/>
</dbReference>
<evidence type="ECO:0000256" key="1">
    <source>
        <dbReference type="ARBA" id="ARBA00004123"/>
    </source>
</evidence>
<dbReference type="InterPro" id="IPR026846">
    <property type="entry name" value="Nse2(Mms21)"/>
</dbReference>
<dbReference type="Pfam" id="PF11789">
    <property type="entry name" value="zf-Nse"/>
    <property type="match status" value="1"/>
</dbReference>
<dbReference type="GO" id="GO:0005634">
    <property type="term" value="C:nucleus"/>
    <property type="evidence" value="ECO:0007669"/>
    <property type="project" value="UniProtKB-SubCell"/>
</dbReference>
<evidence type="ECO:0000256" key="4">
    <source>
        <dbReference type="ARBA" id="ARBA00022679"/>
    </source>
</evidence>
<dbReference type="PROSITE" id="PS51044">
    <property type="entry name" value="ZF_SP_RING"/>
    <property type="match status" value="1"/>
</dbReference>
<keyword evidence="7" id="KW-0833">Ubl conjugation pathway</keyword>
<evidence type="ECO:0000256" key="7">
    <source>
        <dbReference type="ARBA" id="ARBA00022786"/>
    </source>
</evidence>
<proteinExistence type="inferred from homology"/>
<evidence type="ECO:0000256" key="9">
    <source>
        <dbReference type="ARBA" id="ARBA00023242"/>
    </source>
</evidence>
<evidence type="ECO:0000256" key="8">
    <source>
        <dbReference type="ARBA" id="ARBA00022833"/>
    </source>
</evidence>
<keyword evidence="6 10" id="KW-0863">Zinc-finger</keyword>
<dbReference type="AlphaFoldDB" id="A0A9P7ZBU9"/>
<dbReference type="PANTHER" id="PTHR21330">
    <property type="entry name" value="E3 SUMO-PROTEIN LIGASE NSE2"/>
    <property type="match status" value="1"/>
</dbReference>
<feature type="region of interest" description="Disordered" evidence="11">
    <location>
        <begin position="1"/>
        <end position="47"/>
    </location>
</feature>
<dbReference type="CDD" id="cd16651">
    <property type="entry name" value="SPL-RING_NSE2"/>
    <property type="match status" value="1"/>
</dbReference>
<evidence type="ECO:0000256" key="5">
    <source>
        <dbReference type="ARBA" id="ARBA00022723"/>
    </source>
</evidence>
<dbReference type="InterPro" id="IPR004181">
    <property type="entry name" value="Znf_MIZ"/>
</dbReference>
<feature type="compositionally biased region" description="Acidic residues" evidence="11">
    <location>
        <begin position="375"/>
        <end position="387"/>
    </location>
</feature>
<feature type="domain" description="SP-RING-type" evidence="12">
    <location>
        <begin position="284"/>
        <end position="376"/>
    </location>
</feature>
<evidence type="ECO:0000313" key="14">
    <source>
        <dbReference type="Proteomes" id="UP000887226"/>
    </source>
</evidence>
<dbReference type="EMBL" id="MU253745">
    <property type="protein sequence ID" value="KAG9248630.1"/>
    <property type="molecule type" value="Genomic_DNA"/>
</dbReference>
<dbReference type="Gene3D" id="3.30.40.10">
    <property type="entry name" value="Zinc/RING finger domain, C3HC4 (zinc finger)"/>
    <property type="match status" value="1"/>
</dbReference>
<evidence type="ECO:0000256" key="10">
    <source>
        <dbReference type="PROSITE-ProRule" id="PRU00452"/>
    </source>
</evidence>
<dbReference type="GO" id="GO:0000724">
    <property type="term" value="P:double-strand break repair via homologous recombination"/>
    <property type="evidence" value="ECO:0007669"/>
    <property type="project" value="InterPro"/>
</dbReference>
<keyword evidence="9" id="KW-0539">Nucleus</keyword>
<dbReference type="GO" id="GO:0061665">
    <property type="term" value="F:SUMO ligase activity"/>
    <property type="evidence" value="ECO:0007669"/>
    <property type="project" value="TreeGrafter"/>
</dbReference>
<gene>
    <name evidence="13" type="ORF">BJ878DRAFT_412309</name>
</gene>
<dbReference type="OrthoDB" id="26899at2759"/>
<keyword evidence="4" id="KW-0808">Transferase</keyword>
<evidence type="ECO:0000256" key="6">
    <source>
        <dbReference type="ARBA" id="ARBA00022771"/>
    </source>
</evidence>
<evidence type="ECO:0000256" key="3">
    <source>
        <dbReference type="ARBA" id="ARBA00008212"/>
    </source>
</evidence>
<dbReference type="Proteomes" id="UP000887226">
    <property type="component" value="Unassembled WGS sequence"/>
</dbReference>
<dbReference type="PANTHER" id="PTHR21330:SF1">
    <property type="entry name" value="E3 SUMO-PROTEIN LIGASE NSE2"/>
    <property type="match status" value="1"/>
</dbReference>
<accession>A0A9P7ZBU9</accession>
<dbReference type="GO" id="GO:0016925">
    <property type="term" value="P:protein sumoylation"/>
    <property type="evidence" value="ECO:0007669"/>
    <property type="project" value="TreeGrafter"/>
</dbReference>